<keyword evidence="3" id="KW-1185">Reference proteome</keyword>
<protein>
    <submittedName>
        <fullName evidence="2">Uncharacterized protein</fullName>
    </submittedName>
</protein>
<evidence type="ECO:0000256" key="1">
    <source>
        <dbReference type="SAM" id="MobiDB-lite"/>
    </source>
</evidence>
<dbReference type="AlphaFoldDB" id="A0A9P7K1V6"/>
<reference evidence="2" key="1">
    <citation type="submission" date="2020-07" db="EMBL/GenBank/DDBJ databases">
        <authorList>
            <person name="Nieuwenhuis M."/>
            <person name="Van De Peppel L.J.J."/>
        </authorList>
    </citation>
    <scope>NUCLEOTIDE SEQUENCE</scope>
    <source>
        <strain evidence="2">AP01</strain>
        <tissue evidence="2">Mycelium</tissue>
    </source>
</reference>
<sequence>MEIDPPQFSDEIPSSSTASSTLVVSSRSPKPTLNEHAIDYYSFHPEFVAALEQMELVPEEDAQPDTQDVCLPAVALLELRAQG</sequence>
<gene>
    <name evidence="2" type="ORF">DXG03_007252</name>
</gene>
<reference evidence="2" key="2">
    <citation type="submission" date="2021-10" db="EMBL/GenBank/DDBJ databases">
        <title>Phylogenomics reveals ancestral predisposition of the termite-cultivated fungus Termitomyces towards a domesticated lifestyle.</title>
        <authorList>
            <person name="Auxier B."/>
            <person name="Grum-Grzhimaylo A."/>
            <person name="Cardenas M.E."/>
            <person name="Lodge J.D."/>
            <person name="Laessoe T."/>
            <person name="Pedersen O."/>
            <person name="Smith M.E."/>
            <person name="Kuyper T.W."/>
            <person name="Franco-Molano E.A."/>
            <person name="Baroni T.J."/>
            <person name="Aanen D.K."/>
        </authorList>
    </citation>
    <scope>NUCLEOTIDE SEQUENCE</scope>
    <source>
        <strain evidence="2">AP01</strain>
        <tissue evidence="2">Mycelium</tissue>
    </source>
</reference>
<name>A0A9P7K1V6_9AGAR</name>
<dbReference type="OrthoDB" id="3208533at2759"/>
<feature type="compositionally biased region" description="Low complexity" evidence="1">
    <location>
        <begin position="14"/>
        <end position="28"/>
    </location>
</feature>
<feature type="region of interest" description="Disordered" evidence="1">
    <location>
        <begin position="1"/>
        <end position="32"/>
    </location>
</feature>
<dbReference type="EMBL" id="JABCKV010005167">
    <property type="protein sequence ID" value="KAG5633494.1"/>
    <property type="molecule type" value="Genomic_DNA"/>
</dbReference>
<proteinExistence type="predicted"/>
<accession>A0A9P7K1V6</accession>
<comment type="caution">
    <text evidence="2">The sequence shown here is derived from an EMBL/GenBank/DDBJ whole genome shotgun (WGS) entry which is preliminary data.</text>
</comment>
<organism evidence="2 3">
    <name type="scientific">Asterophora parasitica</name>
    <dbReference type="NCBI Taxonomy" id="117018"/>
    <lineage>
        <taxon>Eukaryota</taxon>
        <taxon>Fungi</taxon>
        <taxon>Dikarya</taxon>
        <taxon>Basidiomycota</taxon>
        <taxon>Agaricomycotina</taxon>
        <taxon>Agaricomycetes</taxon>
        <taxon>Agaricomycetidae</taxon>
        <taxon>Agaricales</taxon>
        <taxon>Tricholomatineae</taxon>
        <taxon>Lyophyllaceae</taxon>
        <taxon>Asterophora</taxon>
    </lineage>
</organism>
<dbReference type="Proteomes" id="UP000775547">
    <property type="component" value="Unassembled WGS sequence"/>
</dbReference>
<evidence type="ECO:0000313" key="2">
    <source>
        <dbReference type="EMBL" id="KAG5633494.1"/>
    </source>
</evidence>
<evidence type="ECO:0000313" key="3">
    <source>
        <dbReference type="Proteomes" id="UP000775547"/>
    </source>
</evidence>